<name>A0ACC3SYQ6_LIPKO</name>
<gene>
    <name evidence="1" type="ORF">V1525DRAFT_405889</name>
</gene>
<proteinExistence type="predicted"/>
<keyword evidence="2" id="KW-1185">Reference proteome</keyword>
<reference evidence="2" key="1">
    <citation type="journal article" date="2024" name="Front. Bioeng. Biotechnol.">
        <title>Genome-scale model development and genomic sequencing of the oleaginous clade Lipomyces.</title>
        <authorList>
            <person name="Czajka J.J."/>
            <person name="Han Y."/>
            <person name="Kim J."/>
            <person name="Mondo S.J."/>
            <person name="Hofstad B.A."/>
            <person name="Robles A."/>
            <person name="Haridas S."/>
            <person name="Riley R."/>
            <person name="LaButti K."/>
            <person name="Pangilinan J."/>
            <person name="Andreopoulos W."/>
            <person name="Lipzen A."/>
            <person name="Yan J."/>
            <person name="Wang M."/>
            <person name="Ng V."/>
            <person name="Grigoriev I.V."/>
            <person name="Spatafora J.W."/>
            <person name="Magnuson J.K."/>
            <person name="Baker S.E."/>
            <person name="Pomraning K.R."/>
        </authorList>
    </citation>
    <scope>NUCLEOTIDE SEQUENCE [LARGE SCALE GENOMIC DNA]</scope>
    <source>
        <strain evidence="2">CBS 7786</strain>
    </source>
</reference>
<comment type="caution">
    <text evidence="1">The sequence shown here is derived from an EMBL/GenBank/DDBJ whole genome shotgun (WGS) entry which is preliminary data.</text>
</comment>
<dbReference type="EMBL" id="MU971380">
    <property type="protein sequence ID" value="KAK9236768.1"/>
    <property type="molecule type" value="Genomic_DNA"/>
</dbReference>
<evidence type="ECO:0000313" key="2">
    <source>
        <dbReference type="Proteomes" id="UP001433508"/>
    </source>
</evidence>
<accession>A0ACC3SYQ6</accession>
<protein>
    <submittedName>
        <fullName evidence="1">Uncharacterized protein</fullName>
    </submittedName>
</protein>
<sequence length="1661" mass="186943">MAQALPIQFQEHLQLAAVGIPQAAIGFNSCTLESDHYICIRETNDSGAQVVIIDLHNGNNTVRRNISADSAIMNPGANIIALRAQGRTLQVFNLDLKQKLKSYVMDEDVVFWKWITDKSLGLITESSIYHWDIIDSTQAAPVKVTDRHSSLAGSQIINYRVDSDGKWTVLIGISQQQGRVVGNMQLYSVDRKQSQAIEGHAATFARLRLEGATTETKLFTFATRTAAAAKLHIVEIDAQANAPKYTKKAVDVYFPPEATNDFPVALQLSPKYGVLYLVTKYGFIHLYDLDSGVCIYMNRISSETIFTSTTHDASSGIMAINRKGQVLSVSVDEKTIIPYIRDNLSNISLAVSLASRAALGGADDLYVQQFSQLIASGQYGEAARVAATSPRGILRTPQTIEQFKHLPAIAGQPSPILQYFGTLLDKGSLNRHESLELARPVLLQNKKPLLEKWLKENKLECSEELGDIIRAHDITLALSVYLRANIPAKVVACFAETGQFEKILPYCTKVGYSPDFAILLQNIVRINPEKGAEFATQLANHEGGALVDINKVVDIFLSQNMIQQATAFLLDALKANVPEQGSLQTRLLEINLISAPQVADAILGNDMFSYYDKKRIANLCEKAGLLQRALDHYDDIADIKRCIVHTNVLNPEWLVQYFGAKLSVEQSLDCMREMLRVNIRQNLQVVIQIAIKYSDLLGAQRIVTLFEEFKSFEGLYYYLQSTVNLTQDPDVVLKYIQSACQVGQFTEVERICRDNAVYNPEKVKNFLKEARLADQLPLIIVCDRFNFVHDLVLYLYQNQQFKFIETYVQMVNPSRTPAVVGGLIDVDCDESIIKTLLQSVLGQVPIEELVAEVEKRNRLKLILPFLEATMQTGSQDPALFNALAKIYIDSNNNPEKFLRENNLYNSLVVGKYCEKRDPYLAFIAYEKGQNDLELVSITNENSMFKHQARYLVARADEDLWSAVLDESNIHRRQLIDQIVATAVPESSSPEDVSVAVKAFMAADLPIELIELLEKIILEPSPFNENENLQNLLILTAVKADKAKVMDYIERLDNYDAADIAEISIDNGLYEEAFNVYKKQKSHTEALGVLVDHLMSLDRAEAYAEKVDLPQVWSYLGKAQLNGLRINDAIESYIRANDPSNFQEVIDIASHAGKDEELVKFLVLARKTIREPVIDSQLLLSYARIGRLPEFEELLAGPNVADVESVGDKLFEEGNYDAAKVLYRSVSNWAKLASTLVFLGEYQEAVDCARKAGSIKVWKQVNSACIAKKEFRLAQICGLNLIVHAEELQDLVKTYENNGYFDELIGLLEQGLGLERAHMGMFTELAILYAKYHPERMMEHLKLFWSRINIPKAIRACEDAHLWPELVFLYCHYDEWDNAALAIMEHAADAFEHSAFKDIVVKVANLEIYYRAVNFYLAEQPQLLTDLLAVLSGRIDVTRVVKMFQKSDNLPLIKPFLAAVQHQNNAAVNSAYHDLLIEEEDYQSLRDSVDHFDNFDPLELAKRLESHDLIFFRQIAARIYRNNKKWQDSIELSKIDKLYKDAIETAAVSGKVEVGEELLRYFVETGNKECYGAMLYTCYDLVREDVVSELNWRYGLGDYTMPYHINKGREQESKLKALELFVEEEKKKAHDGQTEPGSILGGPILGANSRLLLTQGGMMGGL</sequence>
<dbReference type="Proteomes" id="UP001433508">
    <property type="component" value="Unassembled WGS sequence"/>
</dbReference>
<organism evidence="1 2">
    <name type="scientific">Lipomyces kononenkoae</name>
    <name type="common">Yeast</name>
    <dbReference type="NCBI Taxonomy" id="34357"/>
    <lineage>
        <taxon>Eukaryota</taxon>
        <taxon>Fungi</taxon>
        <taxon>Dikarya</taxon>
        <taxon>Ascomycota</taxon>
        <taxon>Saccharomycotina</taxon>
        <taxon>Lipomycetes</taxon>
        <taxon>Lipomycetales</taxon>
        <taxon>Lipomycetaceae</taxon>
        <taxon>Lipomyces</taxon>
    </lineage>
</organism>
<evidence type="ECO:0000313" key="1">
    <source>
        <dbReference type="EMBL" id="KAK9236768.1"/>
    </source>
</evidence>